<dbReference type="Gene3D" id="3.40.50.10300">
    <property type="entry name" value="CoaB-like"/>
    <property type="match status" value="1"/>
</dbReference>
<dbReference type="InterPro" id="IPR035929">
    <property type="entry name" value="CoaB-like_sf"/>
</dbReference>
<gene>
    <name evidence="4" type="ORF">ONE63_007444</name>
</gene>
<evidence type="ECO:0000259" key="3">
    <source>
        <dbReference type="Pfam" id="PF04127"/>
    </source>
</evidence>
<dbReference type="GO" id="GO:0015937">
    <property type="term" value="P:coenzyme A biosynthetic process"/>
    <property type="evidence" value="ECO:0007669"/>
    <property type="project" value="UniProtKB-ARBA"/>
</dbReference>
<dbReference type="AlphaFoldDB" id="A0AAV7XR38"/>
<dbReference type="EMBL" id="JAPTSV010000005">
    <property type="protein sequence ID" value="KAJ1527471.1"/>
    <property type="molecule type" value="Genomic_DNA"/>
</dbReference>
<organism evidence="4 5">
    <name type="scientific">Megalurothrips usitatus</name>
    <name type="common">bean blossom thrips</name>
    <dbReference type="NCBI Taxonomy" id="439358"/>
    <lineage>
        <taxon>Eukaryota</taxon>
        <taxon>Metazoa</taxon>
        <taxon>Ecdysozoa</taxon>
        <taxon>Arthropoda</taxon>
        <taxon>Hexapoda</taxon>
        <taxon>Insecta</taxon>
        <taxon>Pterygota</taxon>
        <taxon>Neoptera</taxon>
        <taxon>Paraneoptera</taxon>
        <taxon>Thysanoptera</taxon>
        <taxon>Terebrantia</taxon>
        <taxon>Thripoidea</taxon>
        <taxon>Thripidae</taxon>
        <taxon>Megalurothrips</taxon>
    </lineage>
</organism>
<name>A0AAV7XR38_9NEOP</name>
<reference evidence="4" key="1">
    <citation type="submission" date="2022-12" db="EMBL/GenBank/DDBJ databases">
        <title>Chromosome-level genome assembly of the bean flower thrips Megalurothrips usitatus.</title>
        <authorList>
            <person name="Ma L."/>
            <person name="Liu Q."/>
            <person name="Li H."/>
            <person name="Cai W."/>
        </authorList>
    </citation>
    <scope>NUCLEOTIDE SEQUENCE</scope>
    <source>
        <strain evidence="4">Cailab_2022a</strain>
    </source>
</reference>
<comment type="caution">
    <text evidence="4">The sequence shown here is derived from an EMBL/GenBank/DDBJ whole genome shotgun (WGS) entry which is preliminary data.</text>
</comment>
<evidence type="ECO:0000313" key="5">
    <source>
        <dbReference type="Proteomes" id="UP001075354"/>
    </source>
</evidence>
<dbReference type="Pfam" id="PF04127">
    <property type="entry name" value="DFP"/>
    <property type="match status" value="1"/>
</dbReference>
<feature type="domain" description="DNA/pantothenate metabolism flavoprotein C-terminal" evidence="3">
    <location>
        <begin position="166"/>
        <end position="285"/>
    </location>
</feature>
<dbReference type="PANTHER" id="PTHR12290">
    <property type="entry name" value="CORNICHON-RELATED"/>
    <property type="match status" value="1"/>
</dbReference>
<dbReference type="Proteomes" id="UP001075354">
    <property type="component" value="Chromosome 5"/>
</dbReference>
<evidence type="ECO:0000256" key="2">
    <source>
        <dbReference type="SAM" id="MobiDB-lite"/>
    </source>
</evidence>
<accession>A0AAV7XR38</accession>
<dbReference type="SUPFAM" id="SSF102645">
    <property type="entry name" value="CoaB-like"/>
    <property type="match status" value="1"/>
</dbReference>
<dbReference type="GO" id="GO:0003824">
    <property type="term" value="F:catalytic activity"/>
    <property type="evidence" value="ECO:0007669"/>
    <property type="project" value="UniProtKB-ARBA"/>
</dbReference>
<comment type="similarity">
    <text evidence="1">Belongs to the PPC synthetase family.</text>
</comment>
<proteinExistence type="inferred from homology"/>
<evidence type="ECO:0000313" key="4">
    <source>
        <dbReference type="EMBL" id="KAJ1527471.1"/>
    </source>
</evidence>
<evidence type="ECO:0000256" key="1">
    <source>
        <dbReference type="ARBA" id="ARBA00005703"/>
    </source>
</evidence>
<keyword evidence="5" id="KW-1185">Reference proteome</keyword>
<feature type="region of interest" description="Disordered" evidence="2">
    <location>
        <begin position="1"/>
        <end position="21"/>
    </location>
</feature>
<sequence>MPSTWEEFYAENPPPSDLDKNKQRVQEFCQKQLEHGSHIVLVTSGGTTVPLEHLTVRFVDNFSAGTRGASSAEYFLNSGYAVIFMHRIKSIEPFVRHVMGSKFLDMLQVSSSSNGSPTISVKPSEVDNLLPILSKYKAAQESQKLLQVGFTTLSDYLWLLRAICECLSAFGSRAMLYLAAAVSDFYVPAEQMPTHKIQSQDGVPTIHLELVPKILQPLVSLWVPSAYVVSFKLETDENILIKKARSALNTYKHKIVIGNLLQSRRNRVVFVTTHDESEARLTHSQEQQGLEIEELIVAHLKREHEKFISGTN</sequence>
<protein>
    <recommendedName>
        <fullName evidence="3">DNA/pantothenate metabolism flavoprotein C-terminal domain-containing protein</fullName>
    </recommendedName>
</protein>
<dbReference type="InterPro" id="IPR007085">
    <property type="entry name" value="DNA/pantothenate-metab_flavo_C"/>
</dbReference>